<feature type="domain" description="RRM" evidence="5">
    <location>
        <begin position="112"/>
        <end position="189"/>
    </location>
</feature>
<dbReference type="PANTHER" id="PTHR23236">
    <property type="entry name" value="EUKARYOTIC TRANSLATION INITIATION FACTOR 4B/4H"/>
    <property type="match status" value="1"/>
</dbReference>
<feature type="compositionally biased region" description="Acidic residues" evidence="4">
    <location>
        <begin position="43"/>
        <end position="52"/>
    </location>
</feature>
<dbReference type="EMBL" id="JANBOJ010000008">
    <property type="protein sequence ID" value="KAJ1725314.1"/>
    <property type="molecule type" value="Genomic_DNA"/>
</dbReference>
<evidence type="ECO:0000256" key="1">
    <source>
        <dbReference type="ARBA" id="ARBA00022884"/>
    </source>
</evidence>
<dbReference type="InterPro" id="IPR000504">
    <property type="entry name" value="RRM_dom"/>
</dbReference>
<keyword evidence="3" id="KW-0175">Coiled coil</keyword>
<protein>
    <recommendedName>
        <fullName evidence="5">RRM domain-containing protein</fullName>
    </recommendedName>
</protein>
<keyword evidence="7" id="KW-1185">Reference proteome</keyword>
<dbReference type="OrthoDB" id="4726at2759"/>
<sequence>MSENEYTLPAATAGGDSTAVPAPALAPAAGVTKAAADQTDSLDQVDYDETPITEETGGSEGDMFIDPELAELKKQMDEMEKEAQRLRELGENLSKGPAEGTEGAGEDDVDARSIYVGNVDYATTPEELQEQFKGSGAINRVTILCDKYTGQPKGFAYVEFAATDSVTKAQVLDGSMLHGRPIKVNPKRTNVPGMSRGRGRGRGRGGFYGGYPPRGRGGFRGRGRGASYYSPY</sequence>
<feature type="region of interest" description="Disordered" evidence="4">
    <location>
        <begin position="179"/>
        <end position="232"/>
    </location>
</feature>
<dbReference type="Proteomes" id="UP001149813">
    <property type="component" value="Unassembled WGS sequence"/>
</dbReference>
<dbReference type="Pfam" id="PF00076">
    <property type="entry name" value="RRM_1"/>
    <property type="match status" value="1"/>
</dbReference>
<evidence type="ECO:0000256" key="2">
    <source>
        <dbReference type="PROSITE-ProRule" id="PRU00176"/>
    </source>
</evidence>
<dbReference type="InterPro" id="IPR035979">
    <property type="entry name" value="RBD_domain_sf"/>
</dbReference>
<evidence type="ECO:0000256" key="4">
    <source>
        <dbReference type="SAM" id="MobiDB-lite"/>
    </source>
</evidence>
<feature type="region of interest" description="Disordered" evidence="4">
    <location>
        <begin position="28"/>
        <end position="64"/>
    </location>
</feature>
<evidence type="ECO:0000256" key="3">
    <source>
        <dbReference type="SAM" id="Coils"/>
    </source>
</evidence>
<gene>
    <name evidence="6" type="ORF">LPJ53_000541</name>
</gene>
<dbReference type="PANTHER" id="PTHR23236:SF12">
    <property type="entry name" value="EUKARYOTIC INITIATION FACTOR 4B-RELATED"/>
    <property type="match status" value="1"/>
</dbReference>
<dbReference type="InterPro" id="IPR012677">
    <property type="entry name" value="Nucleotide-bd_a/b_plait_sf"/>
</dbReference>
<accession>A0A9W7Y7F2</accession>
<dbReference type="Gene3D" id="3.30.70.330">
    <property type="match status" value="1"/>
</dbReference>
<dbReference type="CDD" id="cd12306">
    <property type="entry name" value="RRM_II_PABPs"/>
    <property type="match status" value="1"/>
</dbReference>
<feature type="coiled-coil region" evidence="3">
    <location>
        <begin position="69"/>
        <end position="96"/>
    </location>
</feature>
<name>A0A9W7Y7F2_9FUNG</name>
<proteinExistence type="predicted"/>
<dbReference type="GO" id="GO:0008143">
    <property type="term" value="F:poly(A) binding"/>
    <property type="evidence" value="ECO:0007669"/>
    <property type="project" value="TreeGrafter"/>
</dbReference>
<dbReference type="PROSITE" id="PS50102">
    <property type="entry name" value="RRM"/>
    <property type="match status" value="1"/>
</dbReference>
<keyword evidence="1 2" id="KW-0694">RNA-binding</keyword>
<dbReference type="SMART" id="SM00360">
    <property type="entry name" value="RRM"/>
    <property type="match status" value="1"/>
</dbReference>
<comment type="caution">
    <text evidence="6">The sequence shown here is derived from an EMBL/GenBank/DDBJ whole genome shotgun (WGS) entry which is preliminary data.</text>
</comment>
<reference evidence="6" key="1">
    <citation type="submission" date="2022-07" db="EMBL/GenBank/DDBJ databases">
        <title>Phylogenomic reconstructions and comparative analyses of Kickxellomycotina fungi.</title>
        <authorList>
            <person name="Reynolds N.K."/>
            <person name="Stajich J.E."/>
            <person name="Barry K."/>
            <person name="Grigoriev I.V."/>
            <person name="Crous P."/>
            <person name="Smith M.E."/>
        </authorList>
    </citation>
    <scope>NUCLEOTIDE SEQUENCE</scope>
    <source>
        <strain evidence="6">NBRC 32514</strain>
    </source>
</reference>
<organism evidence="6 7">
    <name type="scientific">Coemansia erecta</name>
    <dbReference type="NCBI Taxonomy" id="147472"/>
    <lineage>
        <taxon>Eukaryota</taxon>
        <taxon>Fungi</taxon>
        <taxon>Fungi incertae sedis</taxon>
        <taxon>Zoopagomycota</taxon>
        <taxon>Kickxellomycotina</taxon>
        <taxon>Kickxellomycetes</taxon>
        <taxon>Kickxellales</taxon>
        <taxon>Kickxellaceae</taxon>
        <taxon>Coemansia</taxon>
    </lineage>
</organism>
<dbReference type="AlphaFoldDB" id="A0A9W7Y7F2"/>
<evidence type="ECO:0000259" key="5">
    <source>
        <dbReference type="PROSITE" id="PS50102"/>
    </source>
</evidence>
<dbReference type="SUPFAM" id="SSF54928">
    <property type="entry name" value="RNA-binding domain, RBD"/>
    <property type="match status" value="1"/>
</dbReference>
<evidence type="ECO:0000313" key="6">
    <source>
        <dbReference type="EMBL" id="KAJ1725314.1"/>
    </source>
</evidence>
<evidence type="ECO:0000313" key="7">
    <source>
        <dbReference type="Proteomes" id="UP001149813"/>
    </source>
</evidence>